<keyword evidence="6" id="KW-0190">Covalent protein-DNA linkage</keyword>
<keyword evidence="3" id="KW-0645">Protease</keyword>
<dbReference type="Gene3D" id="3.90.1680.10">
    <property type="entry name" value="SOS response associated peptidase-like"/>
    <property type="match status" value="1"/>
</dbReference>
<evidence type="ECO:0000256" key="1">
    <source>
        <dbReference type="ARBA" id="ARBA00008136"/>
    </source>
</evidence>
<evidence type="ECO:0000256" key="2">
    <source>
        <dbReference type="ARBA" id="ARBA00015888"/>
    </source>
</evidence>
<reference evidence="13" key="1">
    <citation type="submission" date="2025-08" db="UniProtKB">
        <authorList>
            <consortium name="RefSeq"/>
        </authorList>
    </citation>
    <scope>IDENTIFICATION</scope>
    <source>
        <tissue evidence="13">Whole Larva</tissue>
    </source>
</reference>
<evidence type="ECO:0000256" key="7">
    <source>
        <dbReference type="ARBA" id="ARBA00023125"/>
    </source>
</evidence>
<keyword evidence="4" id="KW-0227">DNA damage</keyword>
<dbReference type="PANTHER" id="PTHR13604:SF0">
    <property type="entry name" value="ABASIC SITE PROCESSING PROTEIN HMCES"/>
    <property type="match status" value="1"/>
</dbReference>
<evidence type="ECO:0000313" key="13">
    <source>
        <dbReference type="RefSeq" id="XP_017768036.1"/>
    </source>
</evidence>
<keyword evidence="8" id="KW-0456">Lyase</keyword>
<dbReference type="SUPFAM" id="SSF143081">
    <property type="entry name" value="BB1717-like"/>
    <property type="match status" value="1"/>
</dbReference>
<keyword evidence="5" id="KW-0378">Hydrolase</keyword>
<sequence>MCGRLACTLNPDEISAKCEYMSSKEKLEKPEWIHNDQEYKPVFNGPPTTVVAVLSSNKNLKLDKTSSTEFCLIPMRWGMLPSFKTEATGNFHTHNARIENILKSNLYKPSLMSGKRCVIITEGYYEWQTTPGENLKQPFFLYQNPDGPKFESKKNLIKLAGLFNISKDGDSVKYSCTVLTREADSSMAWMHYRMPVILNTREEVNNWLNYEEIEYKEAIDRLPKYEDCKKEFRLKHHAVNKTFVNNSSCNEAKCMQPAAAKYAYLSTLHDTNIQVGYTYSCLQPFHFRPIS</sequence>
<evidence type="ECO:0000313" key="12">
    <source>
        <dbReference type="Proteomes" id="UP000695000"/>
    </source>
</evidence>
<keyword evidence="7" id="KW-0238">DNA-binding</keyword>
<dbReference type="Proteomes" id="UP000695000">
    <property type="component" value="Unplaced"/>
</dbReference>
<dbReference type="Pfam" id="PF02586">
    <property type="entry name" value="SRAP"/>
    <property type="match status" value="1"/>
</dbReference>
<evidence type="ECO:0000256" key="11">
    <source>
        <dbReference type="ARBA" id="ARBA00031130"/>
    </source>
</evidence>
<evidence type="ECO:0000256" key="4">
    <source>
        <dbReference type="ARBA" id="ARBA00022763"/>
    </source>
</evidence>
<dbReference type="InterPro" id="IPR036590">
    <property type="entry name" value="SRAP-like"/>
</dbReference>
<evidence type="ECO:0000256" key="5">
    <source>
        <dbReference type="ARBA" id="ARBA00022801"/>
    </source>
</evidence>
<accession>A0ABM1M0D6</accession>
<dbReference type="InterPro" id="IPR003738">
    <property type="entry name" value="SRAP"/>
</dbReference>
<evidence type="ECO:0000256" key="6">
    <source>
        <dbReference type="ARBA" id="ARBA00023124"/>
    </source>
</evidence>
<evidence type="ECO:0000256" key="10">
    <source>
        <dbReference type="ARBA" id="ARBA00030898"/>
    </source>
</evidence>
<protein>
    <recommendedName>
        <fullName evidence="2">Abasic site processing protein HMCES</fullName>
    </recommendedName>
    <alternativeName>
        <fullName evidence="9">Embryonic stem cell-specific 5-hydroxymethylcytosine-binding protein</fullName>
    </alternativeName>
    <alternativeName>
        <fullName evidence="10">Peptidase HMCES</fullName>
    </alternativeName>
    <alternativeName>
        <fullName evidence="11">SRAP domain-containing protein 1</fullName>
    </alternativeName>
</protein>
<proteinExistence type="inferred from homology"/>
<gene>
    <name evidence="13" type="primary">LOC108556425</name>
</gene>
<dbReference type="GeneID" id="108556425"/>
<name>A0ABM1M0D6_NICVS</name>
<evidence type="ECO:0000256" key="3">
    <source>
        <dbReference type="ARBA" id="ARBA00022670"/>
    </source>
</evidence>
<dbReference type="RefSeq" id="XP_017768036.1">
    <property type="nucleotide sequence ID" value="XM_017912547.1"/>
</dbReference>
<comment type="similarity">
    <text evidence="1">Belongs to the SOS response-associated peptidase family.</text>
</comment>
<evidence type="ECO:0000256" key="9">
    <source>
        <dbReference type="ARBA" id="ARBA00030390"/>
    </source>
</evidence>
<organism evidence="12 13">
    <name type="scientific">Nicrophorus vespilloides</name>
    <name type="common">Boreal carrion beetle</name>
    <dbReference type="NCBI Taxonomy" id="110193"/>
    <lineage>
        <taxon>Eukaryota</taxon>
        <taxon>Metazoa</taxon>
        <taxon>Ecdysozoa</taxon>
        <taxon>Arthropoda</taxon>
        <taxon>Hexapoda</taxon>
        <taxon>Insecta</taxon>
        <taxon>Pterygota</taxon>
        <taxon>Neoptera</taxon>
        <taxon>Endopterygota</taxon>
        <taxon>Coleoptera</taxon>
        <taxon>Polyphaga</taxon>
        <taxon>Staphyliniformia</taxon>
        <taxon>Silphidae</taxon>
        <taxon>Nicrophorinae</taxon>
        <taxon>Nicrophorus</taxon>
    </lineage>
</organism>
<evidence type="ECO:0000256" key="8">
    <source>
        <dbReference type="ARBA" id="ARBA00023239"/>
    </source>
</evidence>
<dbReference type="PANTHER" id="PTHR13604">
    <property type="entry name" value="DC12-RELATED"/>
    <property type="match status" value="1"/>
</dbReference>
<keyword evidence="12" id="KW-1185">Reference proteome</keyword>